<evidence type="ECO:0000313" key="1">
    <source>
        <dbReference type="EMBL" id="OAA45671.1"/>
    </source>
</evidence>
<dbReference type="Pfam" id="PF01063">
    <property type="entry name" value="Aminotran_4"/>
    <property type="match status" value="1"/>
</dbReference>
<evidence type="ECO:0000313" key="3">
    <source>
        <dbReference type="Proteomes" id="UP000243498"/>
    </source>
</evidence>
<dbReference type="Proteomes" id="UP000317257">
    <property type="component" value="Unassembled WGS sequence"/>
</dbReference>
<dbReference type="EMBL" id="SBHS01000031">
    <property type="protein sequence ID" value="TWU72205.1"/>
    <property type="molecule type" value="Genomic_DNA"/>
</dbReference>
<gene>
    <name evidence="2" type="ORF">ED733_002601</name>
    <name evidence="1" type="ORF">NOR_03460</name>
</gene>
<reference evidence="4" key="2">
    <citation type="submission" date="2018-12" db="EMBL/GenBank/DDBJ databases">
        <title>The complete genome of Metarhizium rileyi, a key fungal pathogen of Lepidoptera.</title>
        <authorList>
            <person name="Binneck E."/>
            <person name="Lastra C.C.L."/>
            <person name="Sosa-Gomez D.R."/>
        </authorList>
    </citation>
    <scope>NUCLEOTIDE SEQUENCE [LARGE SCALE GENOMIC DNA]</scope>
    <source>
        <strain evidence="4">Cep018-CH2</strain>
    </source>
</reference>
<comment type="caution">
    <text evidence="1">The sequence shown here is derived from an EMBL/GenBank/DDBJ whole genome shotgun (WGS) entry which is preliminary data.</text>
</comment>
<evidence type="ECO:0000313" key="4">
    <source>
        <dbReference type="Proteomes" id="UP000317257"/>
    </source>
</evidence>
<organism evidence="1 3">
    <name type="scientific">Metarhizium rileyi (strain RCEF 4871)</name>
    <name type="common">Nomuraea rileyi</name>
    <dbReference type="NCBI Taxonomy" id="1649241"/>
    <lineage>
        <taxon>Eukaryota</taxon>
        <taxon>Fungi</taxon>
        <taxon>Dikarya</taxon>
        <taxon>Ascomycota</taxon>
        <taxon>Pezizomycotina</taxon>
        <taxon>Sordariomycetes</taxon>
        <taxon>Hypocreomycetidae</taxon>
        <taxon>Hypocreales</taxon>
        <taxon>Clavicipitaceae</taxon>
        <taxon>Metarhizium</taxon>
    </lineage>
</organism>
<evidence type="ECO:0000313" key="2">
    <source>
        <dbReference type="EMBL" id="TWU72205.1"/>
    </source>
</evidence>
<accession>A0A167FS25</accession>
<dbReference type="InterPro" id="IPR043132">
    <property type="entry name" value="BCAT-like_C"/>
</dbReference>
<proteinExistence type="predicted"/>
<dbReference type="OMA" id="VWLSNGV"/>
<sequence>MAINFSLFTSLRFDVELKQAPSMGLDYAGWNYRNESPLYMLNYHRDRILRAAVHWQWDKVIDKLSGDTGLANLAEAAESAIGPLETGPFRLRILVTKEGEITFQRYDTPALEIGNFFPESLPAPGTWPSPKQPQVPPQLTVVADSADSSRSEFTHFKTTNRTVYDDARSRAGIGSISPANSVEVLIINGEDKTIMEGSTTTPYFWRDGRWITPPVSGRYSQKDGSGGNDGTSRRWALERGLAAEKEIKADQLVDGETCYISNGVSGFRAGIIRLRKNDQ</sequence>
<keyword evidence="1" id="KW-0808">Transferase</keyword>
<dbReference type="EMBL" id="AZHC01000008">
    <property type="protein sequence ID" value="OAA45671.1"/>
    <property type="molecule type" value="Genomic_DNA"/>
</dbReference>
<dbReference type="Gene3D" id="3.20.10.10">
    <property type="entry name" value="D-amino Acid Aminotransferase, subunit A, domain 2"/>
    <property type="match status" value="1"/>
</dbReference>
<dbReference type="SUPFAM" id="SSF56752">
    <property type="entry name" value="D-aminoacid aminotransferase-like PLP-dependent enzymes"/>
    <property type="match status" value="1"/>
</dbReference>
<dbReference type="InterPro" id="IPR036038">
    <property type="entry name" value="Aminotransferase-like"/>
</dbReference>
<accession>A0A5C6G2R9</accession>
<keyword evidence="1" id="KW-0032">Aminotransferase</keyword>
<protein>
    <submittedName>
        <fullName evidence="1">Aminotransferase, class IV</fullName>
    </submittedName>
</protein>
<keyword evidence="3" id="KW-1185">Reference proteome</keyword>
<reference evidence="2" key="3">
    <citation type="journal article" date="2019" name="Microbiol. Resour. Announc.">
        <title>Genome Sequence of Metarhizium rileyi, a Microbial Control Agent for Lepidoptera.</title>
        <authorList>
            <person name="Binneck E."/>
            <person name="Lastra C.C.L."/>
            <person name="Sosa-Gomez D.R."/>
        </authorList>
    </citation>
    <scope>NUCLEOTIDE SEQUENCE</scope>
    <source>
        <strain evidence="2">Cep018-CH2</strain>
    </source>
</reference>
<dbReference type="Proteomes" id="UP000243498">
    <property type="component" value="Unassembled WGS sequence"/>
</dbReference>
<reference evidence="1 3" key="1">
    <citation type="journal article" date="2016" name="Genome Biol. Evol.">
        <title>Divergent and convergent evolution of fungal pathogenicity.</title>
        <authorList>
            <person name="Shang Y."/>
            <person name="Xiao G."/>
            <person name="Zheng P."/>
            <person name="Cen K."/>
            <person name="Zhan S."/>
            <person name="Wang C."/>
        </authorList>
    </citation>
    <scope>NUCLEOTIDE SEQUENCE [LARGE SCALE GENOMIC DNA]</scope>
    <source>
        <strain evidence="1 3">RCEF 4871</strain>
    </source>
</reference>
<dbReference type="GO" id="GO:0008483">
    <property type="term" value="F:transaminase activity"/>
    <property type="evidence" value="ECO:0007669"/>
    <property type="project" value="UniProtKB-KW"/>
</dbReference>
<dbReference type="STRING" id="1081105.A0A167FS25"/>
<dbReference type="OrthoDB" id="5288718at2759"/>
<dbReference type="AlphaFoldDB" id="A0A167FS25"/>
<dbReference type="InterPro" id="IPR001544">
    <property type="entry name" value="Aminotrans_IV"/>
</dbReference>
<name>A0A167FS25_METRR</name>